<dbReference type="Proteomes" id="UP000823749">
    <property type="component" value="Chromosome 7"/>
</dbReference>
<proteinExistence type="predicted"/>
<protein>
    <submittedName>
        <fullName evidence="1">Uncharacterized protein</fullName>
    </submittedName>
</protein>
<name>A0AAV6JJ03_9ERIC</name>
<gene>
    <name evidence="1" type="ORF">RHGRI_020390</name>
</gene>
<dbReference type="EMBL" id="JACTNZ010000007">
    <property type="protein sequence ID" value="KAG5540138.1"/>
    <property type="molecule type" value="Genomic_DNA"/>
</dbReference>
<evidence type="ECO:0000313" key="2">
    <source>
        <dbReference type="Proteomes" id="UP000823749"/>
    </source>
</evidence>
<comment type="caution">
    <text evidence="1">The sequence shown here is derived from an EMBL/GenBank/DDBJ whole genome shotgun (WGS) entry which is preliminary data.</text>
</comment>
<accession>A0AAV6JJ03</accession>
<keyword evidence="2" id="KW-1185">Reference proteome</keyword>
<sequence>MFVSPFPYTICFFGQPGSTEINRSSRTNASMPVRFTPWLEIMLFGSENLLRGRPVLPQVLKLPARENSLLHCPTLSGYMDTSADCKPPDGSLVDNVAISCYSSSPPRIELH</sequence>
<evidence type="ECO:0000313" key="1">
    <source>
        <dbReference type="EMBL" id="KAG5540138.1"/>
    </source>
</evidence>
<dbReference type="AlphaFoldDB" id="A0AAV6JJ03"/>
<organism evidence="1 2">
    <name type="scientific">Rhododendron griersonianum</name>
    <dbReference type="NCBI Taxonomy" id="479676"/>
    <lineage>
        <taxon>Eukaryota</taxon>
        <taxon>Viridiplantae</taxon>
        <taxon>Streptophyta</taxon>
        <taxon>Embryophyta</taxon>
        <taxon>Tracheophyta</taxon>
        <taxon>Spermatophyta</taxon>
        <taxon>Magnoliopsida</taxon>
        <taxon>eudicotyledons</taxon>
        <taxon>Gunneridae</taxon>
        <taxon>Pentapetalae</taxon>
        <taxon>asterids</taxon>
        <taxon>Ericales</taxon>
        <taxon>Ericaceae</taxon>
        <taxon>Ericoideae</taxon>
        <taxon>Rhodoreae</taxon>
        <taxon>Rhododendron</taxon>
    </lineage>
</organism>
<reference evidence="1" key="1">
    <citation type="submission" date="2020-08" db="EMBL/GenBank/DDBJ databases">
        <title>Plant Genome Project.</title>
        <authorList>
            <person name="Zhang R.-G."/>
        </authorList>
    </citation>
    <scope>NUCLEOTIDE SEQUENCE</scope>
    <source>
        <strain evidence="1">WSP0</strain>
        <tissue evidence="1">Leaf</tissue>
    </source>
</reference>